<comment type="caution">
    <text evidence="2">The sequence shown here is derived from an EMBL/GenBank/DDBJ whole genome shotgun (WGS) entry which is preliminary data.</text>
</comment>
<dbReference type="Proteomes" id="UP000553459">
    <property type="component" value="Unassembled WGS sequence"/>
</dbReference>
<dbReference type="Gene3D" id="3.40.109.10">
    <property type="entry name" value="NADH Oxidase"/>
    <property type="match status" value="1"/>
</dbReference>
<dbReference type="AlphaFoldDB" id="A0A845PT39"/>
<gene>
    <name evidence="2" type="ORF">GNY06_01960</name>
</gene>
<dbReference type="GO" id="GO:0016491">
    <property type="term" value="F:oxidoreductase activity"/>
    <property type="evidence" value="ECO:0007669"/>
    <property type="project" value="InterPro"/>
</dbReference>
<dbReference type="InterPro" id="IPR020051">
    <property type="entry name" value="SagB-type_dehydrogenase"/>
</dbReference>
<evidence type="ECO:0000259" key="1">
    <source>
        <dbReference type="Pfam" id="PF00881"/>
    </source>
</evidence>
<keyword evidence="3" id="KW-1185">Reference proteome</keyword>
<sequence>MSYEKLSDFLQLFYSITGEETYEVSGIEIKRSIRNIASGGGVYPTEIFIVNQRIHGLPKGVYHYEVIQEKIALVHPMENTDFNQLQYLFMASQHSKSNIDYQGASFFILFTSVLNKHSFKYQDFGILLSLLEVGEFIHSAYLSCSTLDLGGCVFGGILNDEINKFLDLRNPLHYPVVAMAVGNKA</sequence>
<organism evidence="2 3">
    <name type="scientific">Elizabethkingia argenteiflava</name>
    <dbReference type="NCBI Taxonomy" id="2681556"/>
    <lineage>
        <taxon>Bacteria</taxon>
        <taxon>Pseudomonadati</taxon>
        <taxon>Bacteroidota</taxon>
        <taxon>Flavobacteriia</taxon>
        <taxon>Flavobacteriales</taxon>
        <taxon>Weeksellaceae</taxon>
        <taxon>Elizabethkingia</taxon>
    </lineage>
</organism>
<dbReference type="Pfam" id="PF00881">
    <property type="entry name" value="Nitroreductase"/>
    <property type="match status" value="1"/>
</dbReference>
<dbReference type="NCBIfam" id="TIGR03605">
    <property type="entry name" value="antibiot_sagB"/>
    <property type="match status" value="1"/>
</dbReference>
<dbReference type="InterPro" id="IPR029479">
    <property type="entry name" value="Nitroreductase"/>
</dbReference>
<evidence type="ECO:0000313" key="3">
    <source>
        <dbReference type="Proteomes" id="UP000553459"/>
    </source>
</evidence>
<dbReference type="InterPro" id="IPR052544">
    <property type="entry name" value="Bacteriocin_Proc_Enz"/>
</dbReference>
<dbReference type="PANTHER" id="PTHR43745">
    <property type="entry name" value="NITROREDUCTASE MJ1384-RELATED"/>
    <property type="match status" value="1"/>
</dbReference>
<dbReference type="SUPFAM" id="SSF55469">
    <property type="entry name" value="FMN-dependent nitroreductase-like"/>
    <property type="match status" value="1"/>
</dbReference>
<dbReference type="CDD" id="cd02142">
    <property type="entry name" value="McbC_SagB-like_oxidoreductase"/>
    <property type="match status" value="1"/>
</dbReference>
<accession>A0A845PT39</accession>
<proteinExistence type="predicted"/>
<name>A0A845PT39_9FLAO</name>
<evidence type="ECO:0000313" key="2">
    <source>
        <dbReference type="EMBL" id="NAW50201.1"/>
    </source>
</evidence>
<dbReference type="PANTHER" id="PTHR43745:SF2">
    <property type="entry name" value="NITROREDUCTASE MJ1384-RELATED"/>
    <property type="match status" value="1"/>
</dbReference>
<reference evidence="2 3" key="1">
    <citation type="submission" date="2019-11" db="EMBL/GenBank/DDBJ databases">
        <title>Characterization of Elizabethkingia argenteiflava sp. nov., isolated from inner surface of Soybean Pods.</title>
        <authorList>
            <person name="Mo S."/>
        </authorList>
    </citation>
    <scope>NUCLEOTIDE SEQUENCE [LARGE SCALE GENOMIC DNA]</scope>
    <source>
        <strain evidence="2 3">YB22</strain>
    </source>
</reference>
<dbReference type="InterPro" id="IPR000415">
    <property type="entry name" value="Nitroreductase-like"/>
</dbReference>
<protein>
    <submittedName>
        <fullName evidence="2">SagB/ThcOx family dehydrogenase</fullName>
    </submittedName>
</protein>
<feature type="domain" description="Nitroreductase" evidence="1">
    <location>
        <begin position="33"/>
        <end position="182"/>
    </location>
</feature>
<dbReference type="EMBL" id="JAAABJ010000224">
    <property type="protein sequence ID" value="NAW50201.1"/>
    <property type="molecule type" value="Genomic_DNA"/>
</dbReference>